<keyword evidence="6" id="KW-0808">Transferase</keyword>
<keyword evidence="4" id="KW-1003">Cell membrane</keyword>
<dbReference type="PRINTS" id="PR00344">
    <property type="entry name" value="BCTRLSENSOR"/>
</dbReference>
<dbReference type="CDD" id="cd00082">
    <property type="entry name" value="HisKA"/>
    <property type="match status" value="1"/>
</dbReference>
<dbReference type="CDD" id="cd06225">
    <property type="entry name" value="HAMP"/>
    <property type="match status" value="1"/>
</dbReference>
<dbReference type="SMART" id="SM00387">
    <property type="entry name" value="HATPase_c"/>
    <property type="match status" value="1"/>
</dbReference>
<evidence type="ECO:0000259" key="13">
    <source>
        <dbReference type="PROSITE" id="PS50885"/>
    </source>
</evidence>
<feature type="region of interest" description="Disordered" evidence="10">
    <location>
        <begin position="521"/>
        <end position="541"/>
    </location>
</feature>
<dbReference type="InterPro" id="IPR003660">
    <property type="entry name" value="HAMP_dom"/>
</dbReference>
<evidence type="ECO:0000256" key="2">
    <source>
        <dbReference type="ARBA" id="ARBA00004651"/>
    </source>
</evidence>
<dbReference type="PROSITE" id="PS50109">
    <property type="entry name" value="HIS_KIN"/>
    <property type="match status" value="1"/>
</dbReference>
<evidence type="ECO:0000256" key="8">
    <source>
        <dbReference type="ARBA" id="ARBA00022777"/>
    </source>
</evidence>
<dbReference type="InterPro" id="IPR004358">
    <property type="entry name" value="Sig_transdc_His_kin-like_C"/>
</dbReference>
<dbReference type="InterPro" id="IPR036890">
    <property type="entry name" value="HATPase_C_sf"/>
</dbReference>
<dbReference type="Gene3D" id="6.10.340.10">
    <property type="match status" value="1"/>
</dbReference>
<protein>
    <recommendedName>
        <fullName evidence="3">histidine kinase</fullName>
        <ecNumber evidence="3">2.7.13.3</ecNumber>
    </recommendedName>
</protein>
<dbReference type="InterPro" id="IPR050980">
    <property type="entry name" value="2C_sensor_his_kinase"/>
</dbReference>
<dbReference type="CDD" id="cd00075">
    <property type="entry name" value="HATPase"/>
    <property type="match status" value="1"/>
</dbReference>
<dbReference type="InterPro" id="IPR036097">
    <property type="entry name" value="HisK_dim/P_sf"/>
</dbReference>
<keyword evidence="15" id="KW-1185">Reference proteome</keyword>
<sequence length="541" mass="57028">MIAPLKTWAKRHWPRLSLRTYLFASFFLVAALPGVGAVALRVYENTLVRQTEAELVAQGAALAASAAALWPDAPPGRSVAKPLAPTPSPYSPTATAVDLSATPILPERPAPGAAPPPTADAREAANRLAPVLAATRQATLASIILLDRDGRIVSGSARWGSYAGLPEVAAALTGTPLTVLRRDARYEAIYRFDWLSRAAATRVHYARPIMVNGRVVGVLLLSRSARSLFVGLYQDWGKIVIGVLSILGMLILLSGLLSRGIARPIEELQDAARDVAAGRGTVPAIPATAAIEIQDLYRDFAAMAQAIEARSLYLRNFAHAVSHEFKTPLTGIRGAIELLQDHGSVMSGEERDRFLANADADAERLTLLVSRLLDLARADMSVAVADRSCDAVAVAAKLADAHRTRRVAIRVEADEPALPARIAPETLEAVLTTLIENGVQAGADTITLCIEASDPIAIIVADNGGGIPSGDRDRIFEPFFTSRRTSGGTGLGLSIARALLAGSGGTLTLAEATQGTAMRLTLPVSDSGPSRPSTRPDGRSG</sequence>
<evidence type="ECO:0000256" key="3">
    <source>
        <dbReference type="ARBA" id="ARBA00012438"/>
    </source>
</evidence>
<comment type="subcellular location">
    <subcellularLocation>
        <location evidence="2">Cell membrane</location>
        <topology evidence="2">Multi-pass membrane protein</topology>
    </subcellularLocation>
</comment>
<keyword evidence="11" id="KW-0812">Transmembrane</keyword>
<evidence type="ECO:0000259" key="12">
    <source>
        <dbReference type="PROSITE" id="PS50109"/>
    </source>
</evidence>
<dbReference type="Pfam" id="PF02518">
    <property type="entry name" value="HATPase_c"/>
    <property type="match status" value="1"/>
</dbReference>
<feature type="transmembrane region" description="Helical" evidence="11">
    <location>
        <begin position="239"/>
        <end position="257"/>
    </location>
</feature>
<dbReference type="PANTHER" id="PTHR44936">
    <property type="entry name" value="SENSOR PROTEIN CREC"/>
    <property type="match status" value="1"/>
</dbReference>
<dbReference type="EMBL" id="JAOBTW010000028">
    <property type="protein sequence ID" value="MDZ7283932.1"/>
    <property type="molecule type" value="Genomic_DNA"/>
</dbReference>
<dbReference type="GO" id="GO:0016301">
    <property type="term" value="F:kinase activity"/>
    <property type="evidence" value="ECO:0007669"/>
    <property type="project" value="UniProtKB-KW"/>
</dbReference>
<evidence type="ECO:0000256" key="9">
    <source>
        <dbReference type="ARBA" id="ARBA00022840"/>
    </source>
</evidence>
<dbReference type="InterPro" id="IPR003594">
    <property type="entry name" value="HATPase_dom"/>
</dbReference>
<evidence type="ECO:0000256" key="6">
    <source>
        <dbReference type="ARBA" id="ARBA00022679"/>
    </source>
</evidence>
<name>A0ABU5LVG8_9SPHN</name>
<keyword evidence="8 14" id="KW-0418">Kinase</keyword>
<reference evidence="15" key="1">
    <citation type="submission" date="2023-07" db="EMBL/GenBank/DDBJ databases">
        <title>Whole genome sequence analysis of rice epiphytic Sphingomonas sanguinis OsEp_Plm_15B2.</title>
        <authorList>
            <person name="Sahu K.P."/>
            <person name="Asharani P."/>
            <person name="Reddy B."/>
            <person name="Kumar A."/>
        </authorList>
    </citation>
    <scope>NUCLEOTIDE SEQUENCE [LARGE SCALE GENOMIC DNA]</scope>
    <source>
        <strain evidence="15">OsEp_Plm_15B2</strain>
    </source>
</reference>
<feature type="domain" description="Histidine kinase" evidence="12">
    <location>
        <begin position="320"/>
        <end position="526"/>
    </location>
</feature>
<keyword evidence="7" id="KW-0547">Nucleotide-binding</keyword>
<dbReference type="PANTHER" id="PTHR44936:SF10">
    <property type="entry name" value="SENSOR PROTEIN RSTB"/>
    <property type="match status" value="1"/>
</dbReference>
<feature type="domain" description="HAMP" evidence="13">
    <location>
        <begin position="259"/>
        <end position="312"/>
    </location>
</feature>
<dbReference type="SMART" id="SM00388">
    <property type="entry name" value="HisKA"/>
    <property type="match status" value="1"/>
</dbReference>
<dbReference type="SUPFAM" id="SSF47384">
    <property type="entry name" value="Homodimeric domain of signal transducing histidine kinase"/>
    <property type="match status" value="1"/>
</dbReference>
<evidence type="ECO:0000256" key="11">
    <source>
        <dbReference type="SAM" id="Phobius"/>
    </source>
</evidence>
<dbReference type="SUPFAM" id="SSF55874">
    <property type="entry name" value="ATPase domain of HSP90 chaperone/DNA topoisomerase II/histidine kinase"/>
    <property type="match status" value="1"/>
</dbReference>
<evidence type="ECO:0000256" key="5">
    <source>
        <dbReference type="ARBA" id="ARBA00022553"/>
    </source>
</evidence>
<evidence type="ECO:0000256" key="7">
    <source>
        <dbReference type="ARBA" id="ARBA00022741"/>
    </source>
</evidence>
<keyword evidence="11" id="KW-1133">Transmembrane helix</keyword>
<evidence type="ECO:0000256" key="4">
    <source>
        <dbReference type="ARBA" id="ARBA00022475"/>
    </source>
</evidence>
<feature type="transmembrane region" description="Helical" evidence="11">
    <location>
        <begin position="21"/>
        <end position="43"/>
    </location>
</feature>
<gene>
    <name evidence="14" type="ORF">N4G62_18040</name>
</gene>
<accession>A0ABU5LVG8</accession>
<dbReference type="Gene3D" id="3.30.565.10">
    <property type="entry name" value="Histidine kinase-like ATPase, C-terminal domain"/>
    <property type="match status" value="1"/>
</dbReference>
<dbReference type="InterPro" id="IPR003661">
    <property type="entry name" value="HisK_dim/P_dom"/>
</dbReference>
<dbReference type="SMART" id="SM00304">
    <property type="entry name" value="HAMP"/>
    <property type="match status" value="1"/>
</dbReference>
<proteinExistence type="predicted"/>
<dbReference type="InterPro" id="IPR005467">
    <property type="entry name" value="His_kinase_dom"/>
</dbReference>
<evidence type="ECO:0000313" key="14">
    <source>
        <dbReference type="EMBL" id="MDZ7283932.1"/>
    </source>
</evidence>
<dbReference type="Gene3D" id="1.10.287.130">
    <property type="match status" value="1"/>
</dbReference>
<dbReference type="SUPFAM" id="SSF55781">
    <property type="entry name" value="GAF domain-like"/>
    <property type="match status" value="1"/>
</dbReference>
<keyword evidence="5" id="KW-0597">Phosphoprotein</keyword>
<dbReference type="PROSITE" id="PS50885">
    <property type="entry name" value="HAMP"/>
    <property type="match status" value="1"/>
</dbReference>
<organism evidence="14 15">
    <name type="scientific">Sphingomonas sanguinis</name>
    <dbReference type="NCBI Taxonomy" id="33051"/>
    <lineage>
        <taxon>Bacteria</taxon>
        <taxon>Pseudomonadati</taxon>
        <taxon>Pseudomonadota</taxon>
        <taxon>Alphaproteobacteria</taxon>
        <taxon>Sphingomonadales</taxon>
        <taxon>Sphingomonadaceae</taxon>
        <taxon>Sphingomonas</taxon>
    </lineage>
</organism>
<comment type="caution">
    <text evidence="14">The sequence shown here is derived from an EMBL/GenBank/DDBJ whole genome shotgun (WGS) entry which is preliminary data.</text>
</comment>
<dbReference type="Proteomes" id="UP001292182">
    <property type="component" value="Unassembled WGS sequence"/>
</dbReference>
<evidence type="ECO:0000256" key="10">
    <source>
        <dbReference type="SAM" id="MobiDB-lite"/>
    </source>
</evidence>
<dbReference type="Pfam" id="PF00672">
    <property type="entry name" value="HAMP"/>
    <property type="match status" value="1"/>
</dbReference>
<keyword evidence="11" id="KW-0472">Membrane</keyword>
<dbReference type="EC" id="2.7.13.3" evidence="3"/>
<comment type="catalytic activity">
    <reaction evidence="1">
        <text>ATP + protein L-histidine = ADP + protein N-phospho-L-histidine.</text>
        <dbReference type="EC" id="2.7.13.3"/>
    </reaction>
</comment>
<evidence type="ECO:0000313" key="15">
    <source>
        <dbReference type="Proteomes" id="UP001292182"/>
    </source>
</evidence>
<keyword evidence="9" id="KW-0067">ATP-binding</keyword>
<dbReference type="Pfam" id="PF00512">
    <property type="entry name" value="HisKA"/>
    <property type="match status" value="1"/>
</dbReference>
<evidence type="ECO:0000256" key="1">
    <source>
        <dbReference type="ARBA" id="ARBA00000085"/>
    </source>
</evidence>